<keyword evidence="5 7" id="KW-1133">Transmembrane helix</keyword>
<dbReference type="PROSITE" id="PS01246">
    <property type="entry name" value="UPF0003"/>
    <property type="match status" value="1"/>
</dbReference>
<dbReference type="Pfam" id="PF05552">
    <property type="entry name" value="MS_channel_1st_1"/>
    <property type="match status" value="1"/>
</dbReference>
<evidence type="ECO:0000256" key="3">
    <source>
        <dbReference type="ARBA" id="ARBA00022475"/>
    </source>
</evidence>
<evidence type="ECO:0000256" key="4">
    <source>
        <dbReference type="ARBA" id="ARBA00022692"/>
    </source>
</evidence>
<evidence type="ECO:0000313" key="11">
    <source>
        <dbReference type="EMBL" id="KIH77872.1"/>
    </source>
</evidence>
<accession>A0A0C2HYN7</accession>
<evidence type="ECO:0000256" key="7">
    <source>
        <dbReference type="SAM" id="Phobius"/>
    </source>
</evidence>
<name>A0A0C2HYN7_9BACT</name>
<dbReference type="Gene3D" id="3.30.70.100">
    <property type="match status" value="1"/>
</dbReference>
<dbReference type="Pfam" id="PF00924">
    <property type="entry name" value="MS_channel_2nd"/>
    <property type="match status" value="1"/>
</dbReference>
<keyword evidence="6 7" id="KW-0472">Membrane</keyword>
<dbReference type="PANTHER" id="PTHR30221">
    <property type="entry name" value="SMALL-CONDUCTANCE MECHANOSENSITIVE CHANNEL"/>
    <property type="match status" value="1"/>
</dbReference>
<comment type="caution">
    <text evidence="11">The sequence shown here is derived from an EMBL/GenBank/DDBJ whole genome shotgun (WGS) entry which is preliminary data.</text>
</comment>
<sequence>MEFSTDKLIELVQAWGLMALMAIVIFIIGRILARVLRNSLRAGMRRAKVEETLVSFAGNMTYALLMVMVIIASLNQLGIQTTSFIAILGAAGLAIGLALQGSLANFAAGILMIIFKPFKVGDFIDAGGTMGTVEDIEIFTTRMRTPDNKQIIIPNNQITNGSITNFSAKETRRVDLVVGVSYNDDLNKVKAVLKDILSQDERVLEEPAPTIEVLALGESSIDFAVRPWVKSGDYWPLFFHLNKTIKERFDAEDISIPFPQRDVHLYQVKGGDAAA</sequence>
<dbReference type="RefSeq" id="WP_040096407.1">
    <property type="nucleotide sequence ID" value="NZ_JWJD01000001.1"/>
</dbReference>
<dbReference type="SUPFAM" id="SSF82689">
    <property type="entry name" value="Mechanosensitive channel protein MscS (YggB), C-terminal domain"/>
    <property type="match status" value="1"/>
</dbReference>
<organism evidence="11 12">
    <name type="scientific">Geoalkalibacter ferrihydriticus DSM 17813</name>
    <dbReference type="NCBI Taxonomy" id="1121915"/>
    <lineage>
        <taxon>Bacteria</taxon>
        <taxon>Pseudomonadati</taxon>
        <taxon>Thermodesulfobacteriota</taxon>
        <taxon>Desulfuromonadia</taxon>
        <taxon>Desulfuromonadales</taxon>
        <taxon>Geoalkalibacteraceae</taxon>
        <taxon>Geoalkalibacter</taxon>
    </lineage>
</organism>
<dbReference type="SUPFAM" id="SSF50182">
    <property type="entry name" value="Sm-like ribonucleoproteins"/>
    <property type="match status" value="1"/>
</dbReference>
<protein>
    <recommendedName>
        <fullName evidence="13">Mechanosensitive ion channel protein</fullName>
    </recommendedName>
</protein>
<dbReference type="SUPFAM" id="SSF82861">
    <property type="entry name" value="Mechanosensitive channel protein MscS (YggB), transmembrane region"/>
    <property type="match status" value="1"/>
</dbReference>
<reference evidence="11 12" key="1">
    <citation type="submission" date="2014-12" db="EMBL/GenBank/DDBJ databases">
        <title>Genomes of Geoalkalibacter ferrihydriticus and Geoalkalibacter subterraneus, two haloalkaliphilic metal-reducing members of the Geobacteraceae.</title>
        <authorList>
            <person name="Badalamenti J.P."/>
            <person name="Torres C.I."/>
            <person name="Krajmalnik-Brown R."/>
            <person name="Bond D.R."/>
        </authorList>
    </citation>
    <scope>NUCLEOTIDE SEQUENCE [LARGE SCALE GENOMIC DNA]</scope>
    <source>
        <strain evidence="11 12">DSM 17813</strain>
    </source>
</reference>
<feature type="transmembrane region" description="Helical" evidence="7">
    <location>
        <begin position="84"/>
        <end position="115"/>
    </location>
</feature>
<dbReference type="InterPro" id="IPR011066">
    <property type="entry name" value="MscS_channel_C_sf"/>
</dbReference>
<dbReference type="InterPro" id="IPR049278">
    <property type="entry name" value="MS_channel_C"/>
</dbReference>
<evidence type="ECO:0008006" key="13">
    <source>
        <dbReference type="Google" id="ProtNLM"/>
    </source>
</evidence>
<evidence type="ECO:0000256" key="6">
    <source>
        <dbReference type="ARBA" id="ARBA00023136"/>
    </source>
</evidence>
<evidence type="ECO:0000256" key="5">
    <source>
        <dbReference type="ARBA" id="ARBA00022989"/>
    </source>
</evidence>
<dbReference type="Proteomes" id="UP000035068">
    <property type="component" value="Unassembled WGS sequence"/>
</dbReference>
<feature type="domain" description="Mechanosensitive ion channel transmembrane helices 2/3" evidence="10">
    <location>
        <begin position="60"/>
        <end position="100"/>
    </location>
</feature>
<dbReference type="InterPro" id="IPR023408">
    <property type="entry name" value="MscS_beta-dom_sf"/>
</dbReference>
<dbReference type="InterPro" id="IPR006686">
    <property type="entry name" value="MscS_channel_CS"/>
</dbReference>
<evidence type="ECO:0000259" key="10">
    <source>
        <dbReference type="Pfam" id="PF21088"/>
    </source>
</evidence>
<evidence type="ECO:0000256" key="1">
    <source>
        <dbReference type="ARBA" id="ARBA00004651"/>
    </source>
</evidence>
<evidence type="ECO:0000313" key="12">
    <source>
        <dbReference type="Proteomes" id="UP000035068"/>
    </source>
</evidence>
<evidence type="ECO:0000259" key="9">
    <source>
        <dbReference type="Pfam" id="PF21082"/>
    </source>
</evidence>
<comment type="similarity">
    <text evidence="2">Belongs to the MscS (TC 1.A.23) family.</text>
</comment>
<gene>
    <name evidence="11" type="ORF">GFER_04425</name>
</gene>
<dbReference type="InterPro" id="IPR049142">
    <property type="entry name" value="MS_channel_1st"/>
</dbReference>
<keyword evidence="3" id="KW-1003">Cell membrane</keyword>
<feature type="transmembrane region" description="Helical" evidence="7">
    <location>
        <begin position="12"/>
        <end position="33"/>
    </location>
</feature>
<dbReference type="EMBL" id="JWJD01000001">
    <property type="protein sequence ID" value="KIH77872.1"/>
    <property type="molecule type" value="Genomic_DNA"/>
</dbReference>
<feature type="transmembrane region" description="Helical" evidence="7">
    <location>
        <begin position="53"/>
        <end position="72"/>
    </location>
</feature>
<feature type="domain" description="Mechanosensitive ion channel MscS C-terminal" evidence="9">
    <location>
        <begin position="174"/>
        <end position="256"/>
    </location>
</feature>
<dbReference type="InterPro" id="IPR045275">
    <property type="entry name" value="MscS_archaea/bacteria_type"/>
</dbReference>
<dbReference type="Pfam" id="PF21082">
    <property type="entry name" value="MS_channel_3rd"/>
    <property type="match status" value="1"/>
</dbReference>
<dbReference type="InterPro" id="IPR010920">
    <property type="entry name" value="LSM_dom_sf"/>
</dbReference>
<comment type="subcellular location">
    <subcellularLocation>
        <location evidence="1">Cell membrane</location>
        <topology evidence="1">Multi-pass membrane protein</topology>
    </subcellularLocation>
</comment>
<dbReference type="Gene3D" id="1.10.287.1260">
    <property type="match status" value="1"/>
</dbReference>
<keyword evidence="4 7" id="KW-0812">Transmembrane</keyword>
<feature type="domain" description="Mechanosensitive ion channel MscS" evidence="8">
    <location>
        <begin position="102"/>
        <end position="167"/>
    </location>
</feature>
<dbReference type="InterPro" id="IPR006685">
    <property type="entry name" value="MscS_channel_2nd"/>
</dbReference>
<dbReference type="PANTHER" id="PTHR30221:SF1">
    <property type="entry name" value="SMALL-CONDUCTANCE MECHANOSENSITIVE CHANNEL"/>
    <property type="match status" value="1"/>
</dbReference>
<dbReference type="InterPro" id="IPR008910">
    <property type="entry name" value="MSC_TM_helix"/>
</dbReference>
<proteinExistence type="inferred from homology"/>
<dbReference type="GO" id="GO:0005886">
    <property type="term" value="C:plasma membrane"/>
    <property type="evidence" value="ECO:0007669"/>
    <property type="project" value="UniProtKB-SubCell"/>
</dbReference>
<keyword evidence="12" id="KW-1185">Reference proteome</keyword>
<dbReference type="Gene3D" id="2.30.30.60">
    <property type="match status" value="1"/>
</dbReference>
<dbReference type="AlphaFoldDB" id="A0A0C2HYN7"/>
<dbReference type="InterPro" id="IPR011014">
    <property type="entry name" value="MscS_channel_TM-2"/>
</dbReference>
<dbReference type="GO" id="GO:0008381">
    <property type="term" value="F:mechanosensitive monoatomic ion channel activity"/>
    <property type="evidence" value="ECO:0007669"/>
    <property type="project" value="InterPro"/>
</dbReference>
<dbReference type="Pfam" id="PF21088">
    <property type="entry name" value="MS_channel_1st"/>
    <property type="match status" value="1"/>
</dbReference>
<evidence type="ECO:0000259" key="8">
    <source>
        <dbReference type="Pfam" id="PF00924"/>
    </source>
</evidence>
<evidence type="ECO:0000256" key="2">
    <source>
        <dbReference type="ARBA" id="ARBA00008017"/>
    </source>
</evidence>